<comment type="caution">
    <text evidence="1">The sequence shown here is derived from an EMBL/GenBank/DDBJ whole genome shotgun (WGS) entry which is preliminary data.</text>
</comment>
<dbReference type="Proteomes" id="UP000186922">
    <property type="component" value="Unassembled WGS sequence"/>
</dbReference>
<keyword evidence="2" id="KW-1185">Reference proteome</keyword>
<name>A0A1D1W1K9_RAMVA</name>
<dbReference type="EMBL" id="BDGG01000011">
    <property type="protein sequence ID" value="GAV04779.1"/>
    <property type="molecule type" value="Genomic_DNA"/>
</dbReference>
<reference evidence="1 2" key="1">
    <citation type="journal article" date="2016" name="Nat. Commun.">
        <title>Extremotolerant tardigrade genome and improved radiotolerance of human cultured cells by tardigrade-unique protein.</title>
        <authorList>
            <person name="Hashimoto T."/>
            <person name="Horikawa D.D."/>
            <person name="Saito Y."/>
            <person name="Kuwahara H."/>
            <person name="Kozuka-Hata H."/>
            <person name="Shin-I T."/>
            <person name="Minakuchi Y."/>
            <person name="Ohishi K."/>
            <person name="Motoyama A."/>
            <person name="Aizu T."/>
            <person name="Enomoto A."/>
            <person name="Kondo K."/>
            <person name="Tanaka S."/>
            <person name="Hara Y."/>
            <person name="Koshikawa S."/>
            <person name="Sagara H."/>
            <person name="Miura T."/>
            <person name="Yokobori S."/>
            <person name="Miyagawa K."/>
            <person name="Suzuki Y."/>
            <person name="Kubo T."/>
            <person name="Oyama M."/>
            <person name="Kohara Y."/>
            <person name="Fujiyama A."/>
            <person name="Arakawa K."/>
            <person name="Katayama T."/>
            <person name="Toyoda A."/>
            <person name="Kunieda T."/>
        </authorList>
    </citation>
    <scope>NUCLEOTIDE SEQUENCE [LARGE SCALE GENOMIC DNA]</scope>
    <source>
        <strain evidence="1 2">YOKOZUNA-1</strain>
    </source>
</reference>
<protein>
    <submittedName>
        <fullName evidence="1">Uncharacterized protein</fullName>
    </submittedName>
</protein>
<gene>
    <name evidence="1" type="primary">RvY_15005-1</name>
    <name evidence="1" type="synonym">RvY_15005.1</name>
    <name evidence="1" type="ORF">RvY_15005</name>
</gene>
<sequence length="67" mass="7371">MVIAGRYQLGEGVSAKSIGLVKKRCKLAENATNGLSCPCNHSQSPSASTLGFTWYPTGTQYLRLWHW</sequence>
<dbReference type="AlphaFoldDB" id="A0A1D1W1K9"/>
<accession>A0A1D1W1K9</accession>
<evidence type="ECO:0000313" key="2">
    <source>
        <dbReference type="Proteomes" id="UP000186922"/>
    </source>
</evidence>
<evidence type="ECO:0000313" key="1">
    <source>
        <dbReference type="EMBL" id="GAV04779.1"/>
    </source>
</evidence>
<organism evidence="1 2">
    <name type="scientific">Ramazzottius varieornatus</name>
    <name type="common">Water bear</name>
    <name type="synonym">Tardigrade</name>
    <dbReference type="NCBI Taxonomy" id="947166"/>
    <lineage>
        <taxon>Eukaryota</taxon>
        <taxon>Metazoa</taxon>
        <taxon>Ecdysozoa</taxon>
        <taxon>Tardigrada</taxon>
        <taxon>Eutardigrada</taxon>
        <taxon>Parachela</taxon>
        <taxon>Hypsibioidea</taxon>
        <taxon>Ramazzottiidae</taxon>
        <taxon>Ramazzottius</taxon>
    </lineage>
</organism>
<proteinExistence type="predicted"/>